<dbReference type="EMBL" id="JAIWYP010000006">
    <property type="protein sequence ID" value="KAH3803955.1"/>
    <property type="molecule type" value="Genomic_DNA"/>
</dbReference>
<organism evidence="1 2">
    <name type="scientific">Dreissena polymorpha</name>
    <name type="common">Zebra mussel</name>
    <name type="synonym">Mytilus polymorpha</name>
    <dbReference type="NCBI Taxonomy" id="45954"/>
    <lineage>
        <taxon>Eukaryota</taxon>
        <taxon>Metazoa</taxon>
        <taxon>Spiralia</taxon>
        <taxon>Lophotrochozoa</taxon>
        <taxon>Mollusca</taxon>
        <taxon>Bivalvia</taxon>
        <taxon>Autobranchia</taxon>
        <taxon>Heteroconchia</taxon>
        <taxon>Euheterodonta</taxon>
        <taxon>Imparidentia</taxon>
        <taxon>Neoheterodontei</taxon>
        <taxon>Myida</taxon>
        <taxon>Dreissenoidea</taxon>
        <taxon>Dreissenidae</taxon>
        <taxon>Dreissena</taxon>
    </lineage>
</organism>
<dbReference type="PROSITE" id="PS51257">
    <property type="entry name" value="PROKAR_LIPOPROTEIN"/>
    <property type="match status" value="1"/>
</dbReference>
<protein>
    <submittedName>
        <fullName evidence="1">Uncharacterized protein</fullName>
    </submittedName>
</protein>
<reference evidence="1" key="2">
    <citation type="submission" date="2020-11" db="EMBL/GenBank/DDBJ databases">
        <authorList>
            <person name="McCartney M.A."/>
            <person name="Auch B."/>
            <person name="Kono T."/>
            <person name="Mallez S."/>
            <person name="Becker A."/>
            <person name="Gohl D.M."/>
            <person name="Silverstein K.A.T."/>
            <person name="Koren S."/>
            <person name="Bechman K.B."/>
            <person name="Herman A."/>
            <person name="Abrahante J.E."/>
            <person name="Garbe J."/>
        </authorList>
    </citation>
    <scope>NUCLEOTIDE SEQUENCE</scope>
    <source>
        <strain evidence="1">Duluth1</strain>
        <tissue evidence="1">Whole animal</tissue>
    </source>
</reference>
<dbReference type="Proteomes" id="UP000828390">
    <property type="component" value="Unassembled WGS sequence"/>
</dbReference>
<accession>A0A9D4FWC9</accession>
<gene>
    <name evidence="1" type="ORF">DPMN_132227</name>
</gene>
<name>A0A9D4FWC9_DREPO</name>
<reference evidence="1" key="1">
    <citation type="journal article" date="2019" name="bioRxiv">
        <title>The Genome of the Zebra Mussel, Dreissena polymorpha: A Resource for Invasive Species Research.</title>
        <authorList>
            <person name="McCartney M.A."/>
            <person name="Auch B."/>
            <person name="Kono T."/>
            <person name="Mallez S."/>
            <person name="Zhang Y."/>
            <person name="Obille A."/>
            <person name="Becker A."/>
            <person name="Abrahante J.E."/>
            <person name="Garbe J."/>
            <person name="Badalamenti J.P."/>
            <person name="Herman A."/>
            <person name="Mangelson H."/>
            <person name="Liachko I."/>
            <person name="Sullivan S."/>
            <person name="Sone E.D."/>
            <person name="Koren S."/>
            <person name="Silverstein K.A.T."/>
            <person name="Beckman K.B."/>
            <person name="Gohl D.M."/>
        </authorList>
    </citation>
    <scope>NUCLEOTIDE SEQUENCE</scope>
    <source>
        <strain evidence="1">Duluth1</strain>
        <tissue evidence="1">Whole animal</tissue>
    </source>
</reference>
<keyword evidence="2" id="KW-1185">Reference proteome</keyword>
<evidence type="ECO:0000313" key="1">
    <source>
        <dbReference type="EMBL" id="KAH3803955.1"/>
    </source>
</evidence>
<sequence length="108" mass="12007">MVRVVSIVVCQSGTFNNGNWIISCAIARGYTFDSHGVYHVHPGLMAIYLAVLLRTQGGTFSAESVSLSKKLVFSKYFAFLLNRTLKSGGTEWKRRGPANWGCLCEMRK</sequence>
<dbReference type="AlphaFoldDB" id="A0A9D4FWC9"/>
<proteinExistence type="predicted"/>
<evidence type="ECO:0000313" key="2">
    <source>
        <dbReference type="Proteomes" id="UP000828390"/>
    </source>
</evidence>
<comment type="caution">
    <text evidence="1">The sequence shown here is derived from an EMBL/GenBank/DDBJ whole genome shotgun (WGS) entry which is preliminary data.</text>
</comment>